<sequence>MRLAASQEILVGLPPVRHAIGAASQKQRTQ</sequence>
<protein>
    <submittedName>
        <fullName evidence="2">Uncharacterized protein</fullName>
    </submittedName>
</protein>
<evidence type="ECO:0000313" key="2">
    <source>
        <dbReference type="WBParaSite" id="HCON_00010765-00001"/>
    </source>
</evidence>
<dbReference type="AlphaFoldDB" id="A0A7I4XVV8"/>
<accession>A0A7I4XVV8</accession>
<proteinExistence type="predicted"/>
<name>A0A7I4XVV8_HAECO</name>
<organism evidence="1 2">
    <name type="scientific">Haemonchus contortus</name>
    <name type="common">Barber pole worm</name>
    <dbReference type="NCBI Taxonomy" id="6289"/>
    <lineage>
        <taxon>Eukaryota</taxon>
        <taxon>Metazoa</taxon>
        <taxon>Ecdysozoa</taxon>
        <taxon>Nematoda</taxon>
        <taxon>Chromadorea</taxon>
        <taxon>Rhabditida</taxon>
        <taxon>Rhabditina</taxon>
        <taxon>Rhabditomorpha</taxon>
        <taxon>Strongyloidea</taxon>
        <taxon>Trichostrongylidae</taxon>
        <taxon>Haemonchus</taxon>
    </lineage>
</organism>
<reference evidence="2" key="1">
    <citation type="submission" date="2020-12" db="UniProtKB">
        <authorList>
            <consortium name="WormBaseParasite"/>
        </authorList>
    </citation>
    <scope>IDENTIFICATION</scope>
    <source>
        <strain evidence="2">MHco3</strain>
    </source>
</reference>
<keyword evidence="1" id="KW-1185">Reference proteome</keyword>
<evidence type="ECO:0000313" key="1">
    <source>
        <dbReference type="Proteomes" id="UP000025227"/>
    </source>
</evidence>
<dbReference type="Proteomes" id="UP000025227">
    <property type="component" value="Unplaced"/>
</dbReference>
<dbReference type="WBParaSite" id="HCON_00010765-00001">
    <property type="protein sequence ID" value="HCON_00010765-00001"/>
    <property type="gene ID" value="HCON_00010765"/>
</dbReference>